<reference evidence="1 2" key="2">
    <citation type="journal article" date="2022" name="Mol. Ecol. Resour.">
        <title>The genomes of chicory, endive, great burdock and yacon provide insights into Asteraceae paleo-polyploidization history and plant inulin production.</title>
        <authorList>
            <person name="Fan W."/>
            <person name="Wang S."/>
            <person name="Wang H."/>
            <person name="Wang A."/>
            <person name="Jiang F."/>
            <person name="Liu H."/>
            <person name="Zhao H."/>
            <person name="Xu D."/>
            <person name="Zhang Y."/>
        </authorList>
    </citation>
    <scope>NUCLEOTIDE SEQUENCE [LARGE SCALE GENOMIC DNA]</scope>
    <source>
        <strain evidence="2">cv. Niubang</strain>
    </source>
</reference>
<sequence length="74" mass="8028">MCYGWCTQRTAQLILGHATPSQPMYLVKHSGNQDLRSENTPKQLLCALTNGQVSAIGRVASVLPLVVILVSSFD</sequence>
<evidence type="ECO:0000313" key="1">
    <source>
        <dbReference type="EMBL" id="KAI3692874.1"/>
    </source>
</evidence>
<dbReference type="Proteomes" id="UP001055879">
    <property type="component" value="Linkage Group LG11"/>
</dbReference>
<organism evidence="1 2">
    <name type="scientific">Arctium lappa</name>
    <name type="common">Greater burdock</name>
    <name type="synonym">Lappa major</name>
    <dbReference type="NCBI Taxonomy" id="4217"/>
    <lineage>
        <taxon>Eukaryota</taxon>
        <taxon>Viridiplantae</taxon>
        <taxon>Streptophyta</taxon>
        <taxon>Embryophyta</taxon>
        <taxon>Tracheophyta</taxon>
        <taxon>Spermatophyta</taxon>
        <taxon>Magnoliopsida</taxon>
        <taxon>eudicotyledons</taxon>
        <taxon>Gunneridae</taxon>
        <taxon>Pentapetalae</taxon>
        <taxon>asterids</taxon>
        <taxon>campanulids</taxon>
        <taxon>Asterales</taxon>
        <taxon>Asteraceae</taxon>
        <taxon>Carduoideae</taxon>
        <taxon>Cardueae</taxon>
        <taxon>Arctiinae</taxon>
        <taxon>Arctium</taxon>
    </lineage>
</organism>
<dbReference type="EMBL" id="CM042057">
    <property type="protein sequence ID" value="KAI3692874.1"/>
    <property type="molecule type" value="Genomic_DNA"/>
</dbReference>
<reference evidence="2" key="1">
    <citation type="journal article" date="2022" name="Mol. Ecol. Resour.">
        <title>The genomes of chicory, endive, great burdock and yacon provide insights into Asteraceae palaeo-polyploidization history and plant inulin production.</title>
        <authorList>
            <person name="Fan W."/>
            <person name="Wang S."/>
            <person name="Wang H."/>
            <person name="Wang A."/>
            <person name="Jiang F."/>
            <person name="Liu H."/>
            <person name="Zhao H."/>
            <person name="Xu D."/>
            <person name="Zhang Y."/>
        </authorList>
    </citation>
    <scope>NUCLEOTIDE SEQUENCE [LARGE SCALE GENOMIC DNA]</scope>
    <source>
        <strain evidence="2">cv. Niubang</strain>
    </source>
</reference>
<evidence type="ECO:0000313" key="2">
    <source>
        <dbReference type="Proteomes" id="UP001055879"/>
    </source>
</evidence>
<protein>
    <submittedName>
        <fullName evidence="1">Uncharacterized protein</fullName>
    </submittedName>
</protein>
<keyword evidence="2" id="KW-1185">Reference proteome</keyword>
<comment type="caution">
    <text evidence="1">The sequence shown here is derived from an EMBL/GenBank/DDBJ whole genome shotgun (WGS) entry which is preliminary data.</text>
</comment>
<proteinExistence type="predicted"/>
<accession>A0ACB8Z6J1</accession>
<gene>
    <name evidence="1" type="ORF">L6452_32699</name>
</gene>
<name>A0ACB8Z6J1_ARCLA</name>